<dbReference type="RefSeq" id="WP_092608358.1">
    <property type="nucleotide sequence ID" value="NZ_FNHU01000003.1"/>
</dbReference>
<dbReference type="Proteomes" id="UP000199671">
    <property type="component" value="Unassembled WGS sequence"/>
</dbReference>
<dbReference type="OrthoDB" id="3268688at2"/>
<reference evidence="1 2" key="1">
    <citation type="submission" date="2016-10" db="EMBL/GenBank/DDBJ databases">
        <authorList>
            <person name="de Groot N.N."/>
        </authorList>
    </citation>
    <scope>NUCLEOTIDE SEQUENCE [LARGE SCALE GENOMIC DNA]</scope>
    <source>
        <strain evidence="1 2">KPR-7B</strain>
    </source>
</reference>
<name>A0A1G9TRN0_9ACTO</name>
<gene>
    <name evidence="1" type="ORF">SAMN04487766_103110</name>
</gene>
<sequence>MTPTFTAGPAASCALPTRRVLLRRAGVLALTAAVATTGACGLRVGGGSPASLPTASAQEAVRDGLARQATLIGSTADVVARSQDAEQSALADAIAASAATQLEALGGVWDPWATPVPTTYETVSPAPSAAADADTADLAAALTDGAAMAREAAVACDDADTARLYASLAVAWSLQALRLDGNAVEVSGRDASALTEALPGELLSAYDTARYALEEVAARSTGAARTRAEADVAYARALVSASVALGGEDTRLPAYSAPTEAADSATSIDVTWARRVWLGVEETELADVVASGGDATEQAIDAALDAALRARAWGADVDAPLPGYAA</sequence>
<dbReference type="PROSITE" id="PS51318">
    <property type="entry name" value="TAT"/>
    <property type="match status" value="1"/>
</dbReference>
<evidence type="ECO:0008006" key="3">
    <source>
        <dbReference type="Google" id="ProtNLM"/>
    </source>
</evidence>
<evidence type="ECO:0000313" key="2">
    <source>
        <dbReference type="Proteomes" id="UP000199671"/>
    </source>
</evidence>
<dbReference type="InterPro" id="IPR006311">
    <property type="entry name" value="TAT_signal"/>
</dbReference>
<proteinExistence type="predicted"/>
<evidence type="ECO:0000313" key="1">
    <source>
        <dbReference type="EMBL" id="SDM50353.1"/>
    </source>
</evidence>
<accession>A0A1G9TRN0</accession>
<organism evidence="1 2">
    <name type="scientific">Actinomyces ruminicola</name>
    <dbReference type="NCBI Taxonomy" id="332524"/>
    <lineage>
        <taxon>Bacteria</taxon>
        <taxon>Bacillati</taxon>
        <taxon>Actinomycetota</taxon>
        <taxon>Actinomycetes</taxon>
        <taxon>Actinomycetales</taxon>
        <taxon>Actinomycetaceae</taxon>
        <taxon>Actinomyces</taxon>
    </lineage>
</organism>
<dbReference type="AlphaFoldDB" id="A0A1G9TRN0"/>
<dbReference type="EMBL" id="FNHU01000003">
    <property type="protein sequence ID" value="SDM50353.1"/>
    <property type="molecule type" value="Genomic_DNA"/>
</dbReference>
<protein>
    <recommendedName>
        <fullName evidence="3">DUF4439 domain-containing protein</fullName>
    </recommendedName>
</protein>